<evidence type="ECO:0000256" key="2">
    <source>
        <dbReference type="SAM" id="SignalP"/>
    </source>
</evidence>
<dbReference type="GO" id="GO:0006955">
    <property type="term" value="P:immune response"/>
    <property type="evidence" value="ECO:0007669"/>
    <property type="project" value="InterPro"/>
</dbReference>
<evidence type="ECO:0000256" key="1">
    <source>
        <dbReference type="ARBA" id="ARBA00022514"/>
    </source>
</evidence>
<dbReference type="Gene3D" id="2.40.50.40">
    <property type="match status" value="1"/>
</dbReference>
<gene>
    <name evidence="4" type="ORF">AALO_G00063400</name>
</gene>
<dbReference type="InterPro" id="IPR001811">
    <property type="entry name" value="Chemokine_IL8-like_dom"/>
</dbReference>
<dbReference type="GO" id="GO:0008009">
    <property type="term" value="F:chemokine activity"/>
    <property type="evidence" value="ECO:0007669"/>
    <property type="project" value="InterPro"/>
</dbReference>
<feature type="signal peptide" evidence="2">
    <location>
        <begin position="1"/>
        <end position="20"/>
    </location>
</feature>
<feature type="domain" description="Chemokine interleukin-8-like" evidence="3">
    <location>
        <begin position="28"/>
        <end position="85"/>
    </location>
</feature>
<proteinExistence type="predicted"/>
<comment type="caution">
    <text evidence="4">The sequence shown here is derived from an EMBL/GenBank/DDBJ whole genome shotgun (WGS) entry which is preliminary data.</text>
</comment>
<feature type="chain" id="PRO_5043585625" description="Chemokine interleukin-8-like domain-containing protein" evidence="2">
    <location>
        <begin position="21"/>
        <end position="101"/>
    </location>
</feature>
<dbReference type="GO" id="GO:0005615">
    <property type="term" value="C:extracellular space"/>
    <property type="evidence" value="ECO:0007669"/>
    <property type="project" value="UniProtKB-KW"/>
</dbReference>
<dbReference type="InterPro" id="IPR036048">
    <property type="entry name" value="Interleukin_8-like_sf"/>
</dbReference>
<dbReference type="PRINTS" id="PR00437">
    <property type="entry name" value="SMALLCYTKCXC"/>
</dbReference>
<dbReference type="Pfam" id="PF00048">
    <property type="entry name" value="IL8"/>
    <property type="match status" value="1"/>
</dbReference>
<keyword evidence="2" id="KW-0732">Signal</keyword>
<evidence type="ECO:0000259" key="3">
    <source>
        <dbReference type="Pfam" id="PF00048"/>
    </source>
</evidence>
<dbReference type="InterPro" id="IPR001089">
    <property type="entry name" value="Chemokine_CXC"/>
</dbReference>
<reference evidence="4" key="1">
    <citation type="submission" date="2020-10" db="EMBL/GenBank/DDBJ databases">
        <title>Chromosome-scale genome assembly of the Allis shad, Alosa alosa.</title>
        <authorList>
            <person name="Margot Z."/>
            <person name="Christophe K."/>
            <person name="Cabau C."/>
            <person name="Louis A."/>
            <person name="Berthelot C."/>
            <person name="Parey E."/>
            <person name="Roest Crollius H."/>
            <person name="Montfort J."/>
            <person name="Robinson-Rechavi M."/>
            <person name="Bucao C."/>
            <person name="Bouchez O."/>
            <person name="Gislard M."/>
            <person name="Lluch J."/>
            <person name="Milhes M."/>
            <person name="Lampietro C."/>
            <person name="Lopez Roques C."/>
            <person name="Donnadieu C."/>
            <person name="Braasch I."/>
            <person name="Desvignes T."/>
            <person name="Postlethwait J."/>
            <person name="Bobe J."/>
            <person name="Guiguen Y."/>
        </authorList>
    </citation>
    <scope>NUCLEOTIDE SEQUENCE</scope>
    <source>
        <strain evidence="4">M-15738</strain>
        <tissue evidence="4">Blood</tissue>
    </source>
</reference>
<evidence type="ECO:0000313" key="5">
    <source>
        <dbReference type="Proteomes" id="UP000823561"/>
    </source>
</evidence>
<protein>
    <recommendedName>
        <fullName evidence="3">Chemokine interleukin-8-like domain-containing protein</fullName>
    </recommendedName>
</protein>
<keyword evidence="1" id="KW-0202">Cytokine</keyword>
<dbReference type="EMBL" id="JADWDJ010000005">
    <property type="protein sequence ID" value="KAG5280733.1"/>
    <property type="molecule type" value="Genomic_DNA"/>
</dbReference>
<name>A0AAV6H045_9TELE</name>
<accession>A0AAV6H045</accession>
<dbReference type="PRINTS" id="PR00436">
    <property type="entry name" value="INTERLEUKIN8"/>
</dbReference>
<keyword evidence="5" id="KW-1185">Reference proteome</keyword>
<dbReference type="SUPFAM" id="SSF54117">
    <property type="entry name" value="Interleukin 8-like chemokines"/>
    <property type="match status" value="1"/>
</dbReference>
<dbReference type="Proteomes" id="UP000823561">
    <property type="component" value="Chromosome 5"/>
</dbReference>
<sequence>MKATTVTLLLLLISAVIINGVPMNRSQRCSCRGKPVNVVRCSNISAVGLFPPSASCDNLEIVVKLKKGGGPICLNPASRMGKKVLSSNPSPNQWKNVQCAS</sequence>
<dbReference type="AlphaFoldDB" id="A0AAV6H045"/>
<organism evidence="4 5">
    <name type="scientific">Alosa alosa</name>
    <name type="common">allis shad</name>
    <dbReference type="NCBI Taxonomy" id="278164"/>
    <lineage>
        <taxon>Eukaryota</taxon>
        <taxon>Metazoa</taxon>
        <taxon>Chordata</taxon>
        <taxon>Craniata</taxon>
        <taxon>Vertebrata</taxon>
        <taxon>Euteleostomi</taxon>
        <taxon>Actinopterygii</taxon>
        <taxon>Neopterygii</taxon>
        <taxon>Teleostei</taxon>
        <taxon>Clupei</taxon>
        <taxon>Clupeiformes</taxon>
        <taxon>Clupeoidei</taxon>
        <taxon>Clupeidae</taxon>
        <taxon>Alosa</taxon>
    </lineage>
</organism>
<evidence type="ECO:0000313" key="4">
    <source>
        <dbReference type="EMBL" id="KAG5280733.1"/>
    </source>
</evidence>